<protein>
    <submittedName>
        <fullName evidence="1">Uncharacterized protein</fullName>
    </submittedName>
</protein>
<dbReference type="Proteomes" id="UP000265080">
    <property type="component" value="Chromosome 15"/>
</dbReference>
<name>A0A3P8TDD8_AMPPE</name>
<proteinExistence type="predicted"/>
<dbReference type="AlphaFoldDB" id="A0A3P8TDD8"/>
<reference evidence="1 2" key="1">
    <citation type="submission" date="2018-03" db="EMBL/GenBank/DDBJ databases">
        <title>Finding Nemo's genes: A chromosome-scale reference assembly of the genome of the orange clownfish Amphiprion percula.</title>
        <authorList>
            <person name="Lehmann R."/>
        </authorList>
    </citation>
    <scope>NUCLEOTIDE SEQUENCE</scope>
</reference>
<accession>A0A3P8TDD8</accession>
<evidence type="ECO:0000313" key="1">
    <source>
        <dbReference type="Ensembl" id="ENSAPEP00000022676.1"/>
    </source>
</evidence>
<sequence>QVLHAACIHAVPAAVHIQRHTQSKYPQTESETLRSTVWRFPHGAFCRMSEIVIASVDIGCSLSKNAHCVILLSYK</sequence>
<reference evidence="1" key="3">
    <citation type="submission" date="2025-09" db="UniProtKB">
        <authorList>
            <consortium name="Ensembl"/>
        </authorList>
    </citation>
    <scope>IDENTIFICATION</scope>
</reference>
<reference evidence="1" key="2">
    <citation type="submission" date="2025-08" db="UniProtKB">
        <authorList>
            <consortium name="Ensembl"/>
        </authorList>
    </citation>
    <scope>IDENTIFICATION</scope>
</reference>
<dbReference type="OMA" id="NAHCVIL"/>
<organism evidence="1 2">
    <name type="scientific">Amphiprion percula</name>
    <name type="common">Orange clownfish</name>
    <name type="synonym">Lutjanus percula</name>
    <dbReference type="NCBI Taxonomy" id="161767"/>
    <lineage>
        <taxon>Eukaryota</taxon>
        <taxon>Metazoa</taxon>
        <taxon>Chordata</taxon>
        <taxon>Craniata</taxon>
        <taxon>Vertebrata</taxon>
        <taxon>Euteleostomi</taxon>
        <taxon>Actinopterygii</taxon>
        <taxon>Neopterygii</taxon>
        <taxon>Teleostei</taxon>
        <taxon>Neoteleostei</taxon>
        <taxon>Acanthomorphata</taxon>
        <taxon>Ovalentaria</taxon>
        <taxon>Pomacentridae</taxon>
        <taxon>Amphiprion</taxon>
    </lineage>
</organism>
<dbReference type="Ensembl" id="ENSAPET00000023275.1">
    <property type="protein sequence ID" value="ENSAPEP00000022676.1"/>
    <property type="gene ID" value="ENSAPEG00000016158.1"/>
</dbReference>
<evidence type="ECO:0000313" key="2">
    <source>
        <dbReference type="Proteomes" id="UP000265080"/>
    </source>
</evidence>
<keyword evidence="2" id="KW-1185">Reference proteome</keyword>